<dbReference type="Proteomes" id="UP001147830">
    <property type="component" value="Unassembled WGS sequence"/>
</dbReference>
<protein>
    <submittedName>
        <fullName evidence="4">Transporter substrate-binding domain-containing protein</fullName>
    </submittedName>
</protein>
<dbReference type="PANTHER" id="PTHR35936">
    <property type="entry name" value="MEMBRANE-BOUND LYTIC MUREIN TRANSGLYCOSYLASE F"/>
    <property type="match status" value="1"/>
</dbReference>
<dbReference type="Gene3D" id="3.40.190.10">
    <property type="entry name" value="Periplasmic binding protein-like II"/>
    <property type="match status" value="2"/>
</dbReference>
<dbReference type="EMBL" id="JAOANI010000015">
    <property type="protein sequence ID" value="MCT7359133.1"/>
    <property type="molecule type" value="Genomic_DNA"/>
</dbReference>
<gene>
    <name evidence="4" type="ORF">NYR02_08885</name>
</gene>
<evidence type="ECO:0000256" key="2">
    <source>
        <dbReference type="ARBA" id="ARBA00022729"/>
    </source>
</evidence>
<proteinExistence type="inferred from homology"/>
<keyword evidence="5" id="KW-1185">Reference proteome</keyword>
<reference evidence="4" key="1">
    <citation type="journal article" date="2022" name="Front. Microbiol.">
        <title>Genome-based taxonomic rearrangement of Oceanobacter-related bacteria including the description of Thalassolituus hydrocarbonoclasticus sp. nov. and Thalassolituus pacificus sp. nov. and emended description of the genus Thalassolituus.</title>
        <authorList>
            <person name="Dong C."/>
            <person name="Wei L."/>
            <person name="Wang J."/>
            <person name="Lai Q."/>
            <person name="Huang Z."/>
            <person name="Shao Z."/>
        </authorList>
    </citation>
    <scope>NUCLEOTIDE SEQUENCE</scope>
    <source>
        <strain evidence="4">59MF3M-4</strain>
    </source>
</reference>
<feature type="domain" description="Solute-binding protein family 3/N-terminal" evidence="3">
    <location>
        <begin position="1"/>
        <end position="229"/>
    </location>
</feature>
<reference evidence="4" key="2">
    <citation type="submission" date="2022-08" db="EMBL/GenBank/DDBJ databases">
        <authorList>
            <person name="Dong C."/>
        </authorList>
    </citation>
    <scope>NUCLEOTIDE SEQUENCE</scope>
    <source>
        <strain evidence="4">59MF3M-4</strain>
    </source>
</reference>
<evidence type="ECO:0000256" key="1">
    <source>
        <dbReference type="ARBA" id="ARBA00010333"/>
    </source>
</evidence>
<comment type="caution">
    <text evidence="4">The sequence shown here is derived from an EMBL/GenBank/DDBJ whole genome shotgun (WGS) entry which is preliminary data.</text>
</comment>
<dbReference type="SUPFAM" id="SSF53850">
    <property type="entry name" value="Periplasmic binding protein-like II"/>
    <property type="match status" value="1"/>
</dbReference>
<organism evidence="4 5">
    <name type="scientific">Thalassolituus pacificus</name>
    <dbReference type="NCBI Taxonomy" id="2975440"/>
    <lineage>
        <taxon>Bacteria</taxon>
        <taxon>Pseudomonadati</taxon>
        <taxon>Pseudomonadota</taxon>
        <taxon>Gammaproteobacteria</taxon>
        <taxon>Oceanospirillales</taxon>
        <taxon>Oceanospirillaceae</taxon>
        <taxon>Thalassolituus</taxon>
    </lineage>
</organism>
<comment type="similarity">
    <text evidence="1">Belongs to the bacterial solute-binding protein 3 family.</text>
</comment>
<dbReference type="SMART" id="SM00062">
    <property type="entry name" value="PBPb"/>
    <property type="match status" value="1"/>
</dbReference>
<accession>A0A9X3ASM1</accession>
<dbReference type="InterPro" id="IPR001638">
    <property type="entry name" value="Solute-binding_3/MltF_N"/>
</dbReference>
<dbReference type="AlphaFoldDB" id="A0A9X3ASM1"/>
<evidence type="ECO:0000313" key="5">
    <source>
        <dbReference type="Proteomes" id="UP001147830"/>
    </source>
</evidence>
<keyword evidence="2" id="KW-0732">Signal</keyword>
<evidence type="ECO:0000313" key="4">
    <source>
        <dbReference type="EMBL" id="MCT7359133.1"/>
    </source>
</evidence>
<sequence length="229" mass="26335">MIRICGDAAGWPPYTFERDNEVRGYDADVLALIFAEAGLDYEIHMLPWKRCLLEVEKGRYQIALSASASAERKARFLVTEPYYQVQPGYAFSLIRFPSLPQVQSSNDLKNYNICGLRGYDYSRFGIETHRVMREANHYAQALAQVRRGRCELFLTRLEILHGLYRQGDVDLGNDIVFEPVPGVAADDFVMLISRLYMRGPELKATLDHGFAELRKQGRLQELLNFYLIE</sequence>
<name>A0A9X3ASM1_9GAMM</name>
<evidence type="ECO:0000259" key="3">
    <source>
        <dbReference type="SMART" id="SM00062"/>
    </source>
</evidence>
<dbReference type="Pfam" id="PF00497">
    <property type="entry name" value="SBP_bac_3"/>
    <property type="match status" value="1"/>
</dbReference>
<dbReference type="RefSeq" id="WP_260976008.1">
    <property type="nucleotide sequence ID" value="NZ_JAOANI010000015.1"/>
</dbReference>
<dbReference type="PANTHER" id="PTHR35936:SF25">
    <property type="entry name" value="ABC TRANSPORTER SUBSTRATE-BINDING PROTEIN"/>
    <property type="match status" value="1"/>
</dbReference>